<evidence type="ECO:0000313" key="3">
    <source>
        <dbReference type="Proteomes" id="UP001372338"/>
    </source>
</evidence>
<evidence type="ECO:0000256" key="1">
    <source>
        <dbReference type="SAM" id="Phobius"/>
    </source>
</evidence>
<keyword evidence="1" id="KW-0812">Transmembrane</keyword>
<sequence length="90" mass="9949">MSATISQPILKHENADVTLARKNGRPSYNHGESESESETTELYYLLLASPVTLFVSSFLLPYLLFNSLVSLLLTEVLLLLLYLLSSSTGN</sequence>
<dbReference type="Proteomes" id="UP001372338">
    <property type="component" value="Unassembled WGS sequence"/>
</dbReference>
<dbReference type="AlphaFoldDB" id="A0AAN9HZ38"/>
<proteinExistence type="predicted"/>
<accession>A0AAN9HZ38</accession>
<protein>
    <submittedName>
        <fullName evidence="2">Uncharacterized protein</fullName>
    </submittedName>
</protein>
<dbReference type="EMBL" id="JAYWIO010000006">
    <property type="protein sequence ID" value="KAK7257740.1"/>
    <property type="molecule type" value="Genomic_DNA"/>
</dbReference>
<keyword evidence="1" id="KW-1133">Transmembrane helix</keyword>
<gene>
    <name evidence="2" type="ORF">RIF29_31938</name>
</gene>
<evidence type="ECO:0000313" key="2">
    <source>
        <dbReference type="EMBL" id="KAK7257740.1"/>
    </source>
</evidence>
<organism evidence="2 3">
    <name type="scientific">Crotalaria pallida</name>
    <name type="common">Smooth rattlebox</name>
    <name type="synonym">Crotalaria striata</name>
    <dbReference type="NCBI Taxonomy" id="3830"/>
    <lineage>
        <taxon>Eukaryota</taxon>
        <taxon>Viridiplantae</taxon>
        <taxon>Streptophyta</taxon>
        <taxon>Embryophyta</taxon>
        <taxon>Tracheophyta</taxon>
        <taxon>Spermatophyta</taxon>
        <taxon>Magnoliopsida</taxon>
        <taxon>eudicotyledons</taxon>
        <taxon>Gunneridae</taxon>
        <taxon>Pentapetalae</taxon>
        <taxon>rosids</taxon>
        <taxon>fabids</taxon>
        <taxon>Fabales</taxon>
        <taxon>Fabaceae</taxon>
        <taxon>Papilionoideae</taxon>
        <taxon>50 kb inversion clade</taxon>
        <taxon>genistoids sensu lato</taxon>
        <taxon>core genistoids</taxon>
        <taxon>Crotalarieae</taxon>
        <taxon>Crotalaria</taxon>
    </lineage>
</organism>
<keyword evidence="3" id="KW-1185">Reference proteome</keyword>
<name>A0AAN9HZ38_CROPI</name>
<keyword evidence="1" id="KW-0472">Membrane</keyword>
<comment type="caution">
    <text evidence="2">The sequence shown here is derived from an EMBL/GenBank/DDBJ whole genome shotgun (WGS) entry which is preliminary data.</text>
</comment>
<reference evidence="2 3" key="1">
    <citation type="submission" date="2024-01" db="EMBL/GenBank/DDBJ databases">
        <title>The genomes of 5 underutilized Papilionoideae crops provide insights into root nodulation and disease resistanc.</title>
        <authorList>
            <person name="Yuan L."/>
        </authorList>
    </citation>
    <scope>NUCLEOTIDE SEQUENCE [LARGE SCALE GENOMIC DNA]</scope>
    <source>
        <strain evidence="2">ZHUSHIDOU_FW_LH</strain>
        <tissue evidence="2">Leaf</tissue>
    </source>
</reference>
<feature type="transmembrane region" description="Helical" evidence="1">
    <location>
        <begin position="68"/>
        <end position="85"/>
    </location>
</feature>